<feature type="compositionally biased region" description="Polar residues" evidence="1">
    <location>
        <begin position="77"/>
        <end position="87"/>
    </location>
</feature>
<evidence type="ECO:0000256" key="1">
    <source>
        <dbReference type="SAM" id="MobiDB-lite"/>
    </source>
</evidence>
<evidence type="ECO:0000313" key="3">
    <source>
        <dbReference type="Proteomes" id="UP000294847"/>
    </source>
</evidence>
<name>A0A4P7NH67_PYROR</name>
<proteinExistence type="predicted"/>
<feature type="region of interest" description="Disordered" evidence="1">
    <location>
        <begin position="1"/>
        <end position="23"/>
    </location>
</feature>
<gene>
    <name evidence="2" type="ORF">PoMZ_08266</name>
</gene>
<dbReference type="Proteomes" id="UP000294847">
    <property type="component" value="Chromosome 4"/>
</dbReference>
<dbReference type="EMBL" id="CP034207">
    <property type="protein sequence ID" value="QBZ61317.1"/>
    <property type="molecule type" value="Genomic_DNA"/>
</dbReference>
<evidence type="ECO:0000313" key="2">
    <source>
        <dbReference type="EMBL" id="QBZ61317.1"/>
    </source>
</evidence>
<feature type="region of interest" description="Disordered" evidence="1">
    <location>
        <begin position="52"/>
        <end position="87"/>
    </location>
</feature>
<reference evidence="2 3" key="1">
    <citation type="journal article" date="2019" name="Mol. Biol. Evol.">
        <title>Blast fungal genomes show frequent chromosomal changes, gene gains and losses, and effector gene turnover.</title>
        <authorList>
            <person name="Gomez Luciano L.B."/>
            <person name="Jason Tsai I."/>
            <person name="Chuma I."/>
            <person name="Tosa Y."/>
            <person name="Chen Y.H."/>
            <person name="Li J.Y."/>
            <person name="Li M.Y."/>
            <person name="Jade Lu M.Y."/>
            <person name="Nakayashiki H."/>
            <person name="Li W.H."/>
        </authorList>
    </citation>
    <scope>NUCLEOTIDE SEQUENCE [LARGE SCALE GENOMIC DNA]</scope>
    <source>
        <strain evidence="2">MZ5-1-6</strain>
    </source>
</reference>
<protein>
    <submittedName>
        <fullName evidence="2">Uncharacterized protein</fullName>
    </submittedName>
</protein>
<feature type="compositionally biased region" description="Basic residues" evidence="1">
    <location>
        <begin position="8"/>
        <end position="18"/>
    </location>
</feature>
<organism evidence="2 3">
    <name type="scientific">Pyricularia oryzae</name>
    <name type="common">Rice blast fungus</name>
    <name type="synonym">Magnaporthe oryzae</name>
    <dbReference type="NCBI Taxonomy" id="318829"/>
    <lineage>
        <taxon>Eukaryota</taxon>
        <taxon>Fungi</taxon>
        <taxon>Dikarya</taxon>
        <taxon>Ascomycota</taxon>
        <taxon>Pezizomycotina</taxon>
        <taxon>Sordariomycetes</taxon>
        <taxon>Sordariomycetidae</taxon>
        <taxon>Magnaporthales</taxon>
        <taxon>Pyriculariaceae</taxon>
        <taxon>Pyricularia</taxon>
    </lineage>
</organism>
<dbReference type="AlphaFoldDB" id="A0A4P7NH67"/>
<accession>A0A4P7NH67</accession>
<sequence length="87" mass="9547">MYAGGVRCQRKKNPKLNRRGREAATQDFCRIHGKQSRQIGIRKATVIAPHANDVGGKAGAKQRQVGLPTKPCRPTIEISTTSTPQPR</sequence>